<keyword evidence="8" id="KW-0808">Transferase</keyword>
<evidence type="ECO:0000256" key="3">
    <source>
        <dbReference type="ARBA" id="ARBA00022692"/>
    </source>
</evidence>
<protein>
    <recommendedName>
        <fullName evidence="7">Dolichol phosphate-mannose biosynthesis regulatory protein</fullName>
    </recommendedName>
</protein>
<keyword evidence="6 7" id="KW-0472">Membrane</keyword>
<dbReference type="GO" id="GO:0006506">
    <property type="term" value="P:GPI anchor biosynthetic process"/>
    <property type="evidence" value="ECO:0007669"/>
    <property type="project" value="TreeGrafter"/>
</dbReference>
<dbReference type="GO" id="GO:0016757">
    <property type="term" value="F:glycosyltransferase activity"/>
    <property type="evidence" value="ECO:0007669"/>
    <property type="project" value="UniProtKB-KW"/>
</dbReference>
<name>A0A1X2IMB2_9FUNG</name>
<organism evidence="8 9">
    <name type="scientific">Absidia repens</name>
    <dbReference type="NCBI Taxonomy" id="90262"/>
    <lineage>
        <taxon>Eukaryota</taxon>
        <taxon>Fungi</taxon>
        <taxon>Fungi incertae sedis</taxon>
        <taxon>Mucoromycota</taxon>
        <taxon>Mucoromycotina</taxon>
        <taxon>Mucoromycetes</taxon>
        <taxon>Mucorales</taxon>
        <taxon>Cunninghamellaceae</taxon>
        <taxon>Absidia</taxon>
    </lineage>
</organism>
<evidence type="ECO:0000256" key="1">
    <source>
        <dbReference type="ARBA" id="ARBA00004477"/>
    </source>
</evidence>
<gene>
    <name evidence="8" type="ORF">BCR42DRAFT_411838</name>
</gene>
<keyword evidence="4 7" id="KW-0256">Endoplasmic reticulum</keyword>
<accession>A0A1X2IMB2</accession>
<evidence type="ECO:0000256" key="6">
    <source>
        <dbReference type="ARBA" id="ARBA00023136"/>
    </source>
</evidence>
<dbReference type="EMBL" id="MCGE01000008">
    <property type="protein sequence ID" value="ORZ18915.1"/>
    <property type="molecule type" value="Genomic_DNA"/>
</dbReference>
<dbReference type="InterPro" id="IPR009914">
    <property type="entry name" value="DPM2"/>
</dbReference>
<dbReference type="Proteomes" id="UP000193560">
    <property type="component" value="Unassembled WGS sequence"/>
</dbReference>
<sequence length="81" mass="9264">MGTGIDKLIGTVGFFVSSSLFIYYTVWVLLMPFVDDGHFLHNYFPNSRHAIRIPLVIMILTLTIIFTFLGTVMVKSKHSRK</sequence>
<evidence type="ECO:0000256" key="7">
    <source>
        <dbReference type="RuleBase" id="RU365084"/>
    </source>
</evidence>
<dbReference type="STRING" id="90262.A0A1X2IMB2"/>
<evidence type="ECO:0000256" key="5">
    <source>
        <dbReference type="ARBA" id="ARBA00022989"/>
    </source>
</evidence>
<dbReference type="Pfam" id="PF07297">
    <property type="entry name" value="DPM2"/>
    <property type="match status" value="1"/>
</dbReference>
<reference evidence="8 9" key="1">
    <citation type="submission" date="2016-07" db="EMBL/GenBank/DDBJ databases">
        <title>Pervasive Adenine N6-methylation of Active Genes in Fungi.</title>
        <authorList>
            <consortium name="DOE Joint Genome Institute"/>
            <person name="Mondo S.J."/>
            <person name="Dannebaum R.O."/>
            <person name="Kuo R.C."/>
            <person name="Labutti K."/>
            <person name="Haridas S."/>
            <person name="Kuo A."/>
            <person name="Salamov A."/>
            <person name="Ahrendt S.R."/>
            <person name="Lipzen A."/>
            <person name="Sullivan W."/>
            <person name="Andreopoulos W.B."/>
            <person name="Clum A."/>
            <person name="Lindquist E."/>
            <person name="Daum C."/>
            <person name="Ramamoorthy G.K."/>
            <person name="Gryganskyi A."/>
            <person name="Culley D."/>
            <person name="Magnuson J.K."/>
            <person name="James T.Y."/>
            <person name="O'Malley M.A."/>
            <person name="Stajich J.E."/>
            <person name="Spatafora J.W."/>
            <person name="Visel A."/>
            <person name="Grigoriev I.V."/>
        </authorList>
    </citation>
    <scope>NUCLEOTIDE SEQUENCE [LARGE SCALE GENOMIC DNA]</scope>
    <source>
        <strain evidence="8 9">NRRL 1336</strain>
    </source>
</reference>
<feature type="transmembrane region" description="Helical" evidence="7">
    <location>
        <begin position="53"/>
        <end position="74"/>
    </location>
</feature>
<dbReference type="GO" id="GO:0033185">
    <property type="term" value="C:dolichol-phosphate-mannose synthase complex"/>
    <property type="evidence" value="ECO:0007669"/>
    <property type="project" value="TreeGrafter"/>
</dbReference>
<keyword evidence="5 7" id="KW-1133">Transmembrane helix</keyword>
<comment type="subunit">
    <text evidence="7">Component of the dolichol-phosphate mannose (DPM) synthase complex.</text>
</comment>
<evidence type="ECO:0000256" key="2">
    <source>
        <dbReference type="ARBA" id="ARBA00005478"/>
    </source>
</evidence>
<keyword evidence="3 7" id="KW-0812">Transmembrane</keyword>
<dbReference type="GO" id="GO:0005789">
    <property type="term" value="C:endoplasmic reticulum membrane"/>
    <property type="evidence" value="ECO:0007669"/>
    <property type="project" value="UniProtKB-SubCell"/>
</dbReference>
<evidence type="ECO:0000313" key="9">
    <source>
        <dbReference type="Proteomes" id="UP000193560"/>
    </source>
</evidence>
<evidence type="ECO:0000256" key="4">
    <source>
        <dbReference type="ARBA" id="ARBA00022824"/>
    </source>
</evidence>
<comment type="pathway">
    <text evidence="7">Protein modification; protein glycosylation.</text>
</comment>
<keyword evidence="9" id="KW-1185">Reference proteome</keyword>
<dbReference type="PANTHER" id="PTHR15039">
    <property type="entry name" value="DOLICHOL PHOSPHATE-MANNOSE BIOSYNTHESIS REGULATORY PROTEIN"/>
    <property type="match status" value="1"/>
</dbReference>
<comment type="caution">
    <text evidence="8">The sequence shown here is derived from an EMBL/GenBank/DDBJ whole genome shotgun (WGS) entry which is preliminary data.</text>
</comment>
<dbReference type="AlphaFoldDB" id="A0A1X2IMB2"/>
<dbReference type="OrthoDB" id="311279at2759"/>
<dbReference type="GO" id="GO:0030234">
    <property type="term" value="F:enzyme regulator activity"/>
    <property type="evidence" value="ECO:0007669"/>
    <property type="project" value="UniProtKB-UniRule"/>
</dbReference>
<evidence type="ECO:0000313" key="8">
    <source>
        <dbReference type="EMBL" id="ORZ18915.1"/>
    </source>
</evidence>
<feature type="transmembrane region" description="Helical" evidence="7">
    <location>
        <begin position="12"/>
        <end position="33"/>
    </location>
</feature>
<comment type="subcellular location">
    <subcellularLocation>
        <location evidence="1 7">Endoplasmic reticulum membrane</location>
        <topology evidence="1 7">Multi-pass membrane protein</topology>
    </subcellularLocation>
</comment>
<comment type="function">
    <text evidence="7">Regulatory subunit of the dolichol-phosphate mannose (DPM) synthase complex; essential for the ER localization.</text>
</comment>
<proteinExistence type="inferred from homology"/>
<dbReference type="UniPathway" id="UPA00378"/>
<dbReference type="PANTHER" id="PTHR15039:SF11">
    <property type="entry name" value="DOLICHOL PHOSPHATE-MANNOSE BIOSYNTHESIS REGULATORY PROTEIN"/>
    <property type="match status" value="1"/>
</dbReference>
<keyword evidence="8" id="KW-0328">Glycosyltransferase</keyword>
<dbReference type="GO" id="GO:0180047">
    <property type="term" value="P:dolichol phosphate mannose biosynthetic process"/>
    <property type="evidence" value="ECO:0007669"/>
    <property type="project" value="InterPro"/>
</dbReference>
<comment type="similarity">
    <text evidence="2 7">Belongs to the DPM2 family.</text>
</comment>